<dbReference type="Proteomes" id="UP001231941">
    <property type="component" value="Unassembled WGS sequence"/>
</dbReference>
<evidence type="ECO:0000256" key="3">
    <source>
        <dbReference type="ARBA" id="ARBA00022801"/>
    </source>
</evidence>
<comment type="caution">
    <text evidence="9">The sequence shown here is derived from an EMBL/GenBank/DDBJ whole genome shotgun (WGS) entry which is preliminary data.</text>
</comment>
<gene>
    <name evidence="9" type="ORF">Q5Y73_06550</name>
</gene>
<keyword evidence="4" id="KW-0133">Cell shape</keyword>
<dbReference type="GO" id="GO:0004180">
    <property type="term" value="F:carboxypeptidase activity"/>
    <property type="evidence" value="ECO:0007669"/>
    <property type="project" value="UniProtKB-KW"/>
</dbReference>
<dbReference type="Pfam" id="PF00768">
    <property type="entry name" value="Peptidase_S11"/>
    <property type="match status" value="1"/>
</dbReference>
<evidence type="ECO:0000256" key="2">
    <source>
        <dbReference type="ARBA" id="ARBA00022729"/>
    </source>
</evidence>
<dbReference type="RefSeq" id="WP_305991058.1">
    <property type="nucleotide sequence ID" value="NZ_JAVAMP010000002.1"/>
</dbReference>
<proteinExistence type="inferred from homology"/>
<sequence>MKRLHVLVVLVLMISLTTPYFSFHSEASSEVPTSAESYALIDVESGRILANKDGDKQMLIASITKIMTAIVAIEEGDLASKVNVGKNAYRKEGSSIYLKLGEQMNLEDMIYGLMLRSGNDAATAIAEHVGGSIEGFAYLMNKKADEIGMQNSHFMNPHGLNEEGHYSSANDIARLTAYALNDPLFQEIVGTKVKKVPNPHEEWDYTWYNKNKMLSLYEGADGVKTGYTKNAGRCLVSSATKNGQQLAVVTLNDPHDWVDHSRLLDYGFETYPEHYIIKEGESIQGQPYVAGKPFIYPLTQEEIANLNQKLKLVIPESVDYRLGNRGSLEFMLNDNKIGSVPIFEQAKESNLNIQETYPSSTYLGVLINLVKELFTW</sequence>
<evidence type="ECO:0000259" key="8">
    <source>
        <dbReference type="Pfam" id="PF00768"/>
    </source>
</evidence>
<keyword evidence="9" id="KW-0121">Carboxypeptidase</keyword>
<organism evidence="9 10">
    <name type="scientific">Chengkuizengella axinellae</name>
    <dbReference type="NCBI Taxonomy" id="3064388"/>
    <lineage>
        <taxon>Bacteria</taxon>
        <taxon>Bacillati</taxon>
        <taxon>Bacillota</taxon>
        <taxon>Bacilli</taxon>
        <taxon>Bacillales</taxon>
        <taxon>Paenibacillaceae</taxon>
        <taxon>Chengkuizengella</taxon>
    </lineage>
</organism>
<protein>
    <submittedName>
        <fullName evidence="9">D-alanyl-D-alanine carboxypeptidase family protein</fullName>
        <ecNumber evidence="9">3.4.-.-</ecNumber>
    </submittedName>
</protein>
<dbReference type="PRINTS" id="PR00725">
    <property type="entry name" value="DADACBPTASE1"/>
</dbReference>
<evidence type="ECO:0000256" key="1">
    <source>
        <dbReference type="ARBA" id="ARBA00007164"/>
    </source>
</evidence>
<dbReference type="PANTHER" id="PTHR21581:SF33">
    <property type="entry name" value="D-ALANYL-D-ALANINE CARBOXYPEPTIDASE DACB"/>
    <property type="match status" value="1"/>
</dbReference>
<evidence type="ECO:0000313" key="10">
    <source>
        <dbReference type="Proteomes" id="UP001231941"/>
    </source>
</evidence>
<keyword evidence="6" id="KW-0961">Cell wall biogenesis/degradation</keyword>
<comment type="similarity">
    <text evidence="1 7">Belongs to the peptidase S11 family.</text>
</comment>
<dbReference type="EC" id="3.4.-.-" evidence="9"/>
<dbReference type="InterPro" id="IPR001967">
    <property type="entry name" value="Peptidase_S11_N"/>
</dbReference>
<dbReference type="Gene3D" id="3.40.710.10">
    <property type="entry name" value="DD-peptidase/beta-lactamase superfamily"/>
    <property type="match status" value="1"/>
</dbReference>
<dbReference type="InterPro" id="IPR012338">
    <property type="entry name" value="Beta-lactam/transpept-like"/>
</dbReference>
<keyword evidence="10" id="KW-1185">Reference proteome</keyword>
<dbReference type="InterPro" id="IPR018044">
    <property type="entry name" value="Peptidase_S11"/>
</dbReference>
<dbReference type="SUPFAM" id="SSF56601">
    <property type="entry name" value="beta-lactamase/transpeptidase-like"/>
    <property type="match status" value="1"/>
</dbReference>
<evidence type="ECO:0000313" key="9">
    <source>
        <dbReference type="EMBL" id="MDP5273756.1"/>
    </source>
</evidence>
<accession>A0ABT9IWM0</accession>
<keyword evidence="2" id="KW-0732">Signal</keyword>
<dbReference type="PANTHER" id="PTHR21581">
    <property type="entry name" value="D-ALANYL-D-ALANINE CARBOXYPEPTIDASE"/>
    <property type="match status" value="1"/>
</dbReference>
<keyword evidence="5" id="KW-0573">Peptidoglycan synthesis</keyword>
<name>A0ABT9IWM0_9BACL</name>
<dbReference type="Gene3D" id="2.30.140.30">
    <property type="match status" value="1"/>
</dbReference>
<evidence type="ECO:0000256" key="7">
    <source>
        <dbReference type="RuleBase" id="RU004016"/>
    </source>
</evidence>
<dbReference type="EMBL" id="JAVAMP010000002">
    <property type="protein sequence ID" value="MDP5273756.1"/>
    <property type="molecule type" value="Genomic_DNA"/>
</dbReference>
<evidence type="ECO:0000256" key="4">
    <source>
        <dbReference type="ARBA" id="ARBA00022960"/>
    </source>
</evidence>
<evidence type="ECO:0000256" key="5">
    <source>
        <dbReference type="ARBA" id="ARBA00022984"/>
    </source>
</evidence>
<feature type="domain" description="Peptidase S11 D-alanyl-D-alanine carboxypeptidase A N-terminal" evidence="8">
    <location>
        <begin position="30"/>
        <end position="254"/>
    </location>
</feature>
<evidence type="ECO:0000256" key="6">
    <source>
        <dbReference type="ARBA" id="ARBA00023316"/>
    </source>
</evidence>
<reference evidence="9 10" key="1">
    <citation type="submission" date="2023-08" db="EMBL/GenBank/DDBJ databases">
        <authorList>
            <person name="Park J.-S."/>
        </authorList>
    </citation>
    <scope>NUCLEOTIDE SEQUENCE [LARGE SCALE GENOMIC DNA]</scope>
    <source>
        <strain evidence="9 10">2205SS18-9</strain>
    </source>
</reference>
<keyword evidence="3 9" id="KW-0378">Hydrolase</keyword>
<keyword evidence="9" id="KW-0645">Protease</keyword>